<feature type="transmembrane region" description="Helical" evidence="2">
    <location>
        <begin position="112"/>
        <end position="137"/>
    </location>
</feature>
<keyword evidence="2" id="KW-0812">Transmembrane</keyword>
<evidence type="ECO:0000313" key="4">
    <source>
        <dbReference type="Proteomes" id="UP000191661"/>
    </source>
</evidence>
<dbReference type="InterPro" id="IPR002765">
    <property type="entry name" value="UPF0145_YbjQ-like"/>
</dbReference>
<sequence>MILTKYRKSKIKDIAYATVFIAIGTAIGVISLILFYAFDIAIFGFNLGLIFSPIIAGYTETYLAGKFYGKTTGAVSAFILFFITVLYGFIYANSSLGLNLITIGSAGIILQAAFPIFINYFLIVVLLGVLSYTLGFFKKFIDYMHISLKKLYYKILRKEYVEETSEMDYDEDMDRININNLGILFLTTNSVSNMNIKEFKGIYEGEILIQTKKSLMKDKKAKENEILIKNLEKAKEQAIVNLSNNAKKEGCDGILDLDIQYDTLSSLKEDNIHIIARGTGVELLK</sequence>
<evidence type="ECO:0000256" key="2">
    <source>
        <dbReference type="SAM" id="Phobius"/>
    </source>
</evidence>
<dbReference type="InterPro" id="IPR035439">
    <property type="entry name" value="UPF0145_dom_sf"/>
</dbReference>
<dbReference type="Gene3D" id="3.30.110.70">
    <property type="entry name" value="Hypothetical protein apc22750. Chain B"/>
    <property type="match status" value="1"/>
</dbReference>
<dbReference type="RefSeq" id="WP_143746167.1">
    <property type="nucleotide sequence ID" value="NZ_JXMW01000017.1"/>
</dbReference>
<accession>A0A1V6N1J6</accession>
<name>A0A1V6N1J6_METAZ</name>
<keyword evidence="2" id="KW-1133">Transmembrane helix</keyword>
<dbReference type="Pfam" id="PF01906">
    <property type="entry name" value="YbjQ_1"/>
    <property type="match status" value="1"/>
</dbReference>
<dbReference type="OrthoDB" id="78231at2157"/>
<evidence type="ECO:0000256" key="1">
    <source>
        <dbReference type="SAM" id="Coils"/>
    </source>
</evidence>
<dbReference type="Proteomes" id="UP000191661">
    <property type="component" value="Unassembled WGS sequence"/>
</dbReference>
<feature type="coiled-coil region" evidence="1">
    <location>
        <begin position="217"/>
        <end position="248"/>
    </location>
</feature>
<proteinExistence type="predicted"/>
<dbReference type="AlphaFoldDB" id="A0A1V6N1J6"/>
<comment type="caution">
    <text evidence="3">The sequence shown here is derived from an EMBL/GenBank/DDBJ whole genome shotgun (WGS) entry which is preliminary data.</text>
</comment>
<keyword evidence="4" id="KW-1185">Reference proteome</keyword>
<dbReference type="EMBL" id="JXMW01000017">
    <property type="protein sequence ID" value="OQD58376.1"/>
    <property type="molecule type" value="Genomic_DNA"/>
</dbReference>
<keyword evidence="1" id="KW-0175">Coiled coil</keyword>
<keyword evidence="2" id="KW-0472">Membrane</keyword>
<dbReference type="SUPFAM" id="SSF117782">
    <property type="entry name" value="YbjQ-like"/>
    <property type="match status" value="1"/>
</dbReference>
<protein>
    <submittedName>
        <fullName evidence="3">Uncharacterized protein</fullName>
    </submittedName>
</protein>
<feature type="transmembrane region" description="Helical" evidence="2">
    <location>
        <begin position="71"/>
        <end position="92"/>
    </location>
</feature>
<feature type="transmembrane region" description="Helical" evidence="2">
    <location>
        <begin position="14"/>
        <end position="34"/>
    </location>
</feature>
<feature type="transmembrane region" description="Helical" evidence="2">
    <location>
        <begin position="40"/>
        <end position="59"/>
    </location>
</feature>
<gene>
    <name evidence="3" type="ORF">MBBAR_17c00160</name>
</gene>
<evidence type="ECO:0000313" key="3">
    <source>
        <dbReference type="EMBL" id="OQD58376.1"/>
    </source>
</evidence>
<reference evidence="3 4" key="1">
    <citation type="submission" date="2014-12" db="EMBL/GenBank/DDBJ databases">
        <title>Genome sequence of Methanobrevibacter arboriphilicus DH1, DSM1125.</title>
        <authorList>
            <person name="Poehlein A."/>
            <person name="Thauer R.K."/>
            <person name="Seedorf H."/>
            <person name="Daniel R."/>
        </authorList>
    </citation>
    <scope>NUCLEOTIDE SEQUENCE [LARGE SCALE GENOMIC DNA]</scope>
    <source>
        <strain evidence="3 4">DH1</strain>
    </source>
</reference>
<organism evidence="3 4">
    <name type="scientific">Methanobrevibacter arboriphilus JCM 13429 = DSM 1125</name>
    <dbReference type="NCBI Taxonomy" id="1300164"/>
    <lineage>
        <taxon>Archaea</taxon>
        <taxon>Methanobacteriati</taxon>
        <taxon>Methanobacteriota</taxon>
        <taxon>Methanomada group</taxon>
        <taxon>Methanobacteria</taxon>
        <taxon>Methanobacteriales</taxon>
        <taxon>Methanobacteriaceae</taxon>
        <taxon>Methanobrevibacter</taxon>
    </lineage>
</organism>